<evidence type="ECO:0000256" key="4">
    <source>
        <dbReference type="ARBA" id="ARBA00022833"/>
    </source>
</evidence>
<organism evidence="7 8">
    <name type="scientific">Aquimarina algicola</name>
    <dbReference type="NCBI Taxonomy" id="2589995"/>
    <lineage>
        <taxon>Bacteria</taxon>
        <taxon>Pseudomonadati</taxon>
        <taxon>Bacteroidota</taxon>
        <taxon>Flavobacteriia</taxon>
        <taxon>Flavobacteriales</taxon>
        <taxon>Flavobacteriaceae</taxon>
        <taxon>Aquimarina</taxon>
    </lineage>
</organism>
<keyword evidence="4" id="KW-0862">Zinc</keyword>
<reference evidence="7 8" key="1">
    <citation type="submission" date="2019-06" db="EMBL/GenBank/DDBJ databases">
        <authorList>
            <person name="Meng X."/>
        </authorList>
    </citation>
    <scope>NUCLEOTIDE SEQUENCE [LARGE SCALE GENOMIC DNA]</scope>
    <source>
        <strain evidence="7 8">M625</strain>
    </source>
</reference>
<feature type="domain" description="C2H2-type" evidence="6">
    <location>
        <begin position="143"/>
        <end position="170"/>
    </location>
</feature>
<keyword evidence="5" id="KW-0472">Membrane</keyword>
<evidence type="ECO:0000259" key="6">
    <source>
        <dbReference type="PROSITE" id="PS50157"/>
    </source>
</evidence>
<dbReference type="AlphaFoldDB" id="A0A504JB97"/>
<evidence type="ECO:0000256" key="3">
    <source>
        <dbReference type="ARBA" id="ARBA00022771"/>
    </source>
</evidence>
<keyword evidence="8" id="KW-1185">Reference proteome</keyword>
<dbReference type="PROSITE" id="PS00028">
    <property type="entry name" value="ZINC_FINGER_C2H2_1"/>
    <property type="match status" value="1"/>
</dbReference>
<evidence type="ECO:0000256" key="1">
    <source>
        <dbReference type="ARBA" id="ARBA00022723"/>
    </source>
</evidence>
<sequence>MGVLKDHIAGVLVILLLLMPQIAHTLYVFEVHSRYDNPWFAWCYAIGVDTAILIFTSKGWLRTAFAYFFATLAHNLVYLYNPDSIWSGLLVCINLSATLYALTHLFIKKKTIPQMPHATGTLKKAIHIQHAIEAGIHFEAHPFECPECGKRFADNKQLNGHISVHKKQNEWKPEHYGNWEEQNQKRYQKLLETPQ</sequence>
<feature type="transmembrane region" description="Helical" evidence="5">
    <location>
        <begin position="39"/>
        <end position="57"/>
    </location>
</feature>
<name>A0A504JB97_9FLAO</name>
<evidence type="ECO:0000313" key="7">
    <source>
        <dbReference type="EMBL" id="TPN85825.1"/>
    </source>
</evidence>
<dbReference type="Pfam" id="PF00096">
    <property type="entry name" value="zf-C2H2"/>
    <property type="match status" value="1"/>
</dbReference>
<keyword evidence="2" id="KW-0677">Repeat</keyword>
<proteinExistence type="predicted"/>
<keyword evidence="5" id="KW-0812">Transmembrane</keyword>
<keyword evidence="3" id="KW-0863">Zinc-finger</keyword>
<keyword evidence="1" id="KW-0479">Metal-binding</keyword>
<gene>
    <name evidence="7" type="ORF">FHK87_11085</name>
</gene>
<dbReference type="FunFam" id="3.30.160.60:FF:000100">
    <property type="entry name" value="Zinc finger 45-like"/>
    <property type="match status" value="1"/>
</dbReference>
<dbReference type="Gene3D" id="3.30.160.60">
    <property type="entry name" value="Classic Zinc Finger"/>
    <property type="match status" value="1"/>
</dbReference>
<dbReference type="SMART" id="SM00355">
    <property type="entry name" value="ZnF_C2H2"/>
    <property type="match status" value="1"/>
</dbReference>
<evidence type="ECO:0000256" key="5">
    <source>
        <dbReference type="SAM" id="Phobius"/>
    </source>
</evidence>
<protein>
    <submittedName>
        <fullName evidence="7">C2H2-type zinc finger protein</fullName>
    </submittedName>
</protein>
<keyword evidence="5" id="KW-1133">Transmembrane helix</keyword>
<dbReference type="InterPro" id="IPR013087">
    <property type="entry name" value="Znf_C2H2_type"/>
</dbReference>
<feature type="transmembrane region" description="Helical" evidence="5">
    <location>
        <begin position="86"/>
        <end position="107"/>
    </location>
</feature>
<evidence type="ECO:0000313" key="8">
    <source>
        <dbReference type="Proteomes" id="UP000315540"/>
    </source>
</evidence>
<dbReference type="GO" id="GO:0008270">
    <property type="term" value="F:zinc ion binding"/>
    <property type="evidence" value="ECO:0007669"/>
    <property type="project" value="UniProtKB-KW"/>
</dbReference>
<comment type="caution">
    <text evidence="7">The sequence shown here is derived from an EMBL/GenBank/DDBJ whole genome shotgun (WGS) entry which is preliminary data.</text>
</comment>
<dbReference type="Proteomes" id="UP000315540">
    <property type="component" value="Unassembled WGS sequence"/>
</dbReference>
<dbReference type="SUPFAM" id="SSF57667">
    <property type="entry name" value="beta-beta-alpha zinc fingers"/>
    <property type="match status" value="1"/>
</dbReference>
<dbReference type="PROSITE" id="PS50157">
    <property type="entry name" value="ZINC_FINGER_C2H2_2"/>
    <property type="match status" value="1"/>
</dbReference>
<dbReference type="EMBL" id="VFWZ01000003">
    <property type="protein sequence ID" value="TPN85825.1"/>
    <property type="molecule type" value="Genomic_DNA"/>
</dbReference>
<evidence type="ECO:0000256" key="2">
    <source>
        <dbReference type="ARBA" id="ARBA00022737"/>
    </source>
</evidence>
<dbReference type="InterPro" id="IPR036236">
    <property type="entry name" value="Znf_C2H2_sf"/>
</dbReference>
<feature type="transmembrane region" description="Helical" evidence="5">
    <location>
        <begin position="64"/>
        <end position="80"/>
    </location>
</feature>
<dbReference type="OrthoDB" id="1162614at2"/>
<accession>A0A504JB97</accession>